<dbReference type="InterPro" id="IPR050493">
    <property type="entry name" value="FAD-dep_Monooxygenase_BioMet"/>
</dbReference>
<reference evidence="4" key="1">
    <citation type="submission" date="2020-09" db="EMBL/GenBank/DDBJ databases">
        <title>A novel bacterium of genus Paenibacillus, isolated from South China Sea.</title>
        <authorList>
            <person name="Huang H."/>
            <person name="Mo K."/>
            <person name="Hu Y."/>
        </authorList>
    </citation>
    <scope>NUCLEOTIDE SEQUENCE</scope>
    <source>
        <strain evidence="4">IB182496</strain>
    </source>
</reference>
<dbReference type="InterPro" id="IPR002938">
    <property type="entry name" value="FAD-bd"/>
</dbReference>
<dbReference type="Proteomes" id="UP000621560">
    <property type="component" value="Unassembled WGS sequence"/>
</dbReference>
<gene>
    <name evidence="4" type="ORF">IDH44_15675</name>
</gene>
<sequence>MSGTSDNQAAIIGCGIAGPAAALFLQRAGYAPVIYEAAQAHDDYAGLFLNLGRNGMRVLDELRVGDTIRRAGFEMRLMRFRSGAGKALGEVGRLGGEPQGWTVKRGELQRALREAAARAGIPIRLGHKLASVQTGRERALMTFADGSHAGARLIVGCDGIHSALRRQVLPDAPSPQYTGLISFGGFAQDPETPFVPGVQQMMFGRRAFFGYVAHASGEVYWFGNEEVPGSPTRRDMLAIPQDEWERRALALYAGEAPQVERIIRRTVGGIGAFPIYDMPPQPLWHRDNAVLIGDAIHAISPNAGQGASLALEDAMELARCLRDHPAPQQAFAAFQALRSARVERIVRYSRTLGARKYARSRVQVFFRDLMMPHFLKAANKDGQTWIYDHRIDWQEPAPAAGR</sequence>
<keyword evidence="2 4" id="KW-0503">Monooxygenase</keyword>
<dbReference type="SUPFAM" id="SSF51905">
    <property type="entry name" value="FAD/NAD(P)-binding domain"/>
    <property type="match status" value="1"/>
</dbReference>
<name>A0A927BWA3_9BACL</name>
<dbReference type="AlphaFoldDB" id="A0A927BWA3"/>
<dbReference type="Pfam" id="PF01494">
    <property type="entry name" value="FAD_binding_3"/>
    <property type="match status" value="2"/>
</dbReference>
<evidence type="ECO:0000256" key="2">
    <source>
        <dbReference type="ARBA" id="ARBA00023033"/>
    </source>
</evidence>
<dbReference type="PANTHER" id="PTHR13789:SF309">
    <property type="entry name" value="PUTATIVE (AFU_ORTHOLOGUE AFUA_6G14510)-RELATED"/>
    <property type="match status" value="1"/>
</dbReference>
<dbReference type="Gene3D" id="3.50.50.60">
    <property type="entry name" value="FAD/NAD(P)-binding domain"/>
    <property type="match status" value="1"/>
</dbReference>
<organism evidence="4 5">
    <name type="scientific">Paenibacillus sabuli</name>
    <dbReference type="NCBI Taxonomy" id="2772509"/>
    <lineage>
        <taxon>Bacteria</taxon>
        <taxon>Bacillati</taxon>
        <taxon>Bacillota</taxon>
        <taxon>Bacilli</taxon>
        <taxon>Bacillales</taxon>
        <taxon>Paenibacillaceae</taxon>
        <taxon>Paenibacillus</taxon>
    </lineage>
</organism>
<keyword evidence="1" id="KW-0560">Oxidoreductase</keyword>
<dbReference type="PRINTS" id="PR00420">
    <property type="entry name" value="RNGMNOXGNASE"/>
</dbReference>
<evidence type="ECO:0000256" key="1">
    <source>
        <dbReference type="ARBA" id="ARBA00023002"/>
    </source>
</evidence>
<dbReference type="EMBL" id="JACXIZ010000026">
    <property type="protein sequence ID" value="MBD2846639.1"/>
    <property type="molecule type" value="Genomic_DNA"/>
</dbReference>
<comment type="caution">
    <text evidence="4">The sequence shown here is derived from an EMBL/GenBank/DDBJ whole genome shotgun (WGS) entry which is preliminary data.</text>
</comment>
<evidence type="ECO:0000259" key="3">
    <source>
        <dbReference type="Pfam" id="PF01494"/>
    </source>
</evidence>
<evidence type="ECO:0000313" key="5">
    <source>
        <dbReference type="Proteomes" id="UP000621560"/>
    </source>
</evidence>
<keyword evidence="5" id="KW-1185">Reference proteome</keyword>
<feature type="domain" description="FAD-binding" evidence="3">
    <location>
        <begin position="8"/>
        <end position="169"/>
    </location>
</feature>
<feature type="domain" description="FAD-binding" evidence="3">
    <location>
        <begin position="284"/>
        <end position="347"/>
    </location>
</feature>
<dbReference type="GO" id="GO:0071949">
    <property type="term" value="F:FAD binding"/>
    <property type="evidence" value="ECO:0007669"/>
    <property type="project" value="InterPro"/>
</dbReference>
<dbReference type="InterPro" id="IPR036188">
    <property type="entry name" value="FAD/NAD-bd_sf"/>
</dbReference>
<dbReference type="RefSeq" id="WP_190919222.1">
    <property type="nucleotide sequence ID" value="NZ_JACXIZ010000026.1"/>
</dbReference>
<dbReference type="PANTHER" id="PTHR13789">
    <property type="entry name" value="MONOOXYGENASE"/>
    <property type="match status" value="1"/>
</dbReference>
<accession>A0A927BWA3</accession>
<proteinExistence type="predicted"/>
<protein>
    <submittedName>
        <fullName evidence="4">FAD-dependent monooxygenase</fullName>
    </submittedName>
</protein>
<dbReference type="GO" id="GO:0004497">
    <property type="term" value="F:monooxygenase activity"/>
    <property type="evidence" value="ECO:0007669"/>
    <property type="project" value="UniProtKB-KW"/>
</dbReference>
<evidence type="ECO:0000313" key="4">
    <source>
        <dbReference type="EMBL" id="MBD2846639.1"/>
    </source>
</evidence>